<dbReference type="EMBL" id="JASPKY010000034">
    <property type="protein sequence ID" value="KAK9747049.1"/>
    <property type="molecule type" value="Genomic_DNA"/>
</dbReference>
<organism evidence="2 3">
    <name type="scientific">Popillia japonica</name>
    <name type="common">Japanese beetle</name>
    <dbReference type="NCBI Taxonomy" id="7064"/>
    <lineage>
        <taxon>Eukaryota</taxon>
        <taxon>Metazoa</taxon>
        <taxon>Ecdysozoa</taxon>
        <taxon>Arthropoda</taxon>
        <taxon>Hexapoda</taxon>
        <taxon>Insecta</taxon>
        <taxon>Pterygota</taxon>
        <taxon>Neoptera</taxon>
        <taxon>Endopterygota</taxon>
        <taxon>Coleoptera</taxon>
        <taxon>Polyphaga</taxon>
        <taxon>Scarabaeiformia</taxon>
        <taxon>Scarabaeidae</taxon>
        <taxon>Rutelinae</taxon>
        <taxon>Popillia</taxon>
    </lineage>
</organism>
<sequence length="136" mass="14872">MPSAVTDQSPPVDDDPQEGPSTVAFGDQCVTKEVEKAYRQPDLSNALESLRPLPKAAMRKSTRNRRKCRHTAVLTDHDFMEELSTEQKSAKASDDPQEGPSTVAFGDQCVTKEVEKAYRQPVEASISTASDKGDGF</sequence>
<protein>
    <submittedName>
        <fullName evidence="2">Uncharacterized protein</fullName>
    </submittedName>
</protein>
<evidence type="ECO:0000256" key="1">
    <source>
        <dbReference type="SAM" id="MobiDB-lite"/>
    </source>
</evidence>
<evidence type="ECO:0000313" key="3">
    <source>
        <dbReference type="Proteomes" id="UP001458880"/>
    </source>
</evidence>
<accession>A0AAW1MLA9</accession>
<feature type="region of interest" description="Disordered" evidence="1">
    <location>
        <begin position="1"/>
        <end position="26"/>
    </location>
</feature>
<proteinExistence type="predicted"/>
<feature type="region of interest" description="Disordered" evidence="1">
    <location>
        <begin position="83"/>
        <end position="108"/>
    </location>
</feature>
<dbReference type="Proteomes" id="UP001458880">
    <property type="component" value="Unassembled WGS sequence"/>
</dbReference>
<evidence type="ECO:0000313" key="2">
    <source>
        <dbReference type="EMBL" id="KAK9747049.1"/>
    </source>
</evidence>
<reference evidence="2 3" key="1">
    <citation type="journal article" date="2024" name="BMC Genomics">
        <title>De novo assembly and annotation of Popillia japonica's genome with initial clues to its potential as an invasive pest.</title>
        <authorList>
            <person name="Cucini C."/>
            <person name="Boschi S."/>
            <person name="Funari R."/>
            <person name="Cardaioli E."/>
            <person name="Iannotti N."/>
            <person name="Marturano G."/>
            <person name="Paoli F."/>
            <person name="Bruttini M."/>
            <person name="Carapelli A."/>
            <person name="Frati F."/>
            <person name="Nardi F."/>
        </authorList>
    </citation>
    <scope>NUCLEOTIDE SEQUENCE [LARGE SCALE GENOMIC DNA]</scope>
    <source>
        <strain evidence="2">DMR45628</strain>
    </source>
</reference>
<comment type="caution">
    <text evidence="2">The sequence shown here is derived from an EMBL/GenBank/DDBJ whole genome shotgun (WGS) entry which is preliminary data.</text>
</comment>
<keyword evidence="3" id="KW-1185">Reference proteome</keyword>
<gene>
    <name evidence="2" type="ORF">QE152_g5597</name>
</gene>
<name>A0AAW1MLA9_POPJA</name>
<dbReference type="AlphaFoldDB" id="A0AAW1MLA9"/>